<organism evidence="8 9">
    <name type="scientific">Subsaximicrobium wynnwilliamsii</name>
    <dbReference type="NCBI Taxonomy" id="291179"/>
    <lineage>
        <taxon>Bacteria</taxon>
        <taxon>Pseudomonadati</taxon>
        <taxon>Bacteroidota</taxon>
        <taxon>Flavobacteriia</taxon>
        <taxon>Flavobacteriales</taxon>
        <taxon>Flavobacteriaceae</taxon>
        <taxon>Subsaximicrobium</taxon>
    </lineage>
</organism>
<dbReference type="OrthoDB" id="1424215at2"/>
<evidence type="ECO:0000256" key="4">
    <source>
        <dbReference type="PROSITE-ProRule" id="PRU00277"/>
    </source>
</evidence>
<comment type="caution">
    <text evidence="8">The sequence shown here is derived from an EMBL/GenBank/DDBJ whole genome shotgun (WGS) entry which is preliminary data.</text>
</comment>
<proteinExistence type="predicted"/>
<keyword evidence="9" id="KW-1185">Reference proteome</keyword>
<feature type="signal peptide" evidence="6">
    <location>
        <begin position="1"/>
        <end position="20"/>
    </location>
</feature>
<reference evidence="8 9" key="1">
    <citation type="submission" date="2019-08" db="EMBL/GenBank/DDBJ databases">
        <title>Genomes of Subsaximicrobium wynnwilliamsii strains.</title>
        <authorList>
            <person name="Bowman J.P."/>
        </authorList>
    </citation>
    <scope>NUCLEOTIDE SEQUENCE [LARGE SCALE GENOMIC DNA]</scope>
    <source>
        <strain evidence="8 9">2-80-2</strain>
    </source>
</reference>
<dbReference type="Proteomes" id="UP000321578">
    <property type="component" value="Unassembled WGS sequence"/>
</dbReference>
<feature type="chain" id="PRO_5023050318" description="peptidylprolyl isomerase" evidence="6">
    <location>
        <begin position="21"/>
        <end position="318"/>
    </location>
</feature>
<keyword evidence="6" id="KW-0732">Signal</keyword>
<dbReference type="RefSeq" id="WP_147088239.1">
    <property type="nucleotide sequence ID" value="NZ_VORM01000035.1"/>
</dbReference>
<dbReference type="GO" id="GO:0003755">
    <property type="term" value="F:peptidyl-prolyl cis-trans isomerase activity"/>
    <property type="evidence" value="ECO:0007669"/>
    <property type="project" value="UniProtKB-KW"/>
</dbReference>
<dbReference type="PROSITE" id="PS51257">
    <property type="entry name" value="PROKAR_LIPOPROTEIN"/>
    <property type="match status" value="1"/>
</dbReference>
<keyword evidence="3 4" id="KW-0697">Rotamase</keyword>
<evidence type="ECO:0000256" key="5">
    <source>
        <dbReference type="SAM" id="MobiDB-lite"/>
    </source>
</evidence>
<feature type="domain" description="PPIase FKBP-type" evidence="7">
    <location>
        <begin position="130"/>
        <end position="236"/>
    </location>
</feature>
<dbReference type="PROSITE" id="PS50059">
    <property type="entry name" value="FKBP_PPIASE"/>
    <property type="match status" value="1"/>
</dbReference>
<accession>A0A5C6ZBU8</accession>
<gene>
    <name evidence="8" type="ORF">ESY86_18675</name>
</gene>
<protein>
    <recommendedName>
        <fullName evidence="2 4">peptidylprolyl isomerase</fullName>
        <ecNumber evidence="2 4">5.2.1.8</ecNumber>
    </recommendedName>
</protein>
<evidence type="ECO:0000256" key="1">
    <source>
        <dbReference type="ARBA" id="ARBA00000971"/>
    </source>
</evidence>
<evidence type="ECO:0000256" key="2">
    <source>
        <dbReference type="ARBA" id="ARBA00013194"/>
    </source>
</evidence>
<dbReference type="EC" id="5.2.1.8" evidence="2 4"/>
<evidence type="ECO:0000313" key="9">
    <source>
        <dbReference type="Proteomes" id="UP000321578"/>
    </source>
</evidence>
<dbReference type="EMBL" id="VORO01000033">
    <property type="protein sequence ID" value="TXD86953.1"/>
    <property type="molecule type" value="Genomic_DNA"/>
</dbReference>
<name>A0A5C6ZBU8_9FLAO</name>
<evidence type="ECO:0000256" key="6">
    <source>
        <dbReference type="SAM" id="SignalP"/>
    </source>
</evidence>
<evidence type="ECO:0000259" key="7">
    <source>
        <dbReference type="PROSITE" id="PS50059"/>
    </source>
</evidence>
<dbReference type="AlphaFoldDB" id="A0A5C6ZBU8"/>
<comment type="catalytic activity">
    <reaction evidence="1 4">
        <text>[protein]-peptidylproline (omega=180) = [protein]-peptidylproline (omega=0)</text>
        <dbReference type="Rhea" id="RHEA:16237"/>
        <dbReference type="Rhea" id="RHEA-COMP:10747"/>
        <dbReference type="Rhea" id="RHEA-COMP:10748"/>
        <dbReference type="ChEBI" id="CHEBI:83833"/>
        <dbReference type="ChEBI" id="CHEBI:83834"/>
        <dbReference type="EC" id="5.2.1.8"/>
    </reaction>
</comment>
<evidence type="ECO:0000313" key="8">
    <source>
        <dbReference type="EMBL" id="TXD86953.1"/>
    </source>
</evidence>
<dbReference type="Gene3D" id="3.10.50.40">
    <property type="match status" value="1"/>
</dbReference>
<evidence type="ECO:0000256" key="3">
    <source>
        <dbReference type="ARBA" id="ARBA00023110"/>
    </source>
</evidence>
<dbReference type="SUPFAM" id="SSF54534">
    <property type="entry name" value="FKBP-like"/>
    <property type="match status" value="1"/>
</dbReference>
<sequence length="318" mass="34654">MKYLKYSLVLFLTLAMGSCANDDDAPIPVVPPRDRGEQQIEDDMALVNYLESHYYNASLFETPGDYEITDIEIMELPKDADGNYLALPNPDTNKILKDVVETKNTTFAETSYKYYILRINQGGGDSVNFTDALRLNYAGSLEDGTVFDSAINPILINLVGNGSTTFGAIQGWKEVMPSFGTAEGDAVINDDGTVSYNNYGFGVMFLPSGLGYFNSSVASIPGYSNLIFKFAIFEAIADDLDRDGVPSHLEDLNDNGDLMDDDTDGDGIPNFADVDDDGDGVQTQFEDLDNDGDPTNDDSNGDGIPNYLDPESTETNQV</sequence>
<feature type="region of interest" description="Disordered" evidence="5">
    <location>
        <begin position="248"/>
        <end position="318"/>
    </location>
</feature>
<feature type="compositionally biased region" description="Acidic residues" evidence="5">
    <location>
        <begin position="286"/>
        <end position="300"/>
    </location>
</feature>
<keyword evidence="4" id="KW-0413">Isomerase</keyword>
<dbReference type="InterPro" id="IPR001179">
    <property type="entry name" value="PPIase_FKBP_dom"/>
</dbReference>
<feature type="compositionally biased region" description="Acidic residues" evidence="5">
    <location>
        <begin position="252"/>
        <end position="265"/>
    </location>
</feature>
<dbReference type="InterPro" id="IPR046357">
    <property type="entry name" value="PPIase_dom_sf"/>
</dbReference>